<proteinExistence type="predicted"/>
<reference evidence="1" key="1">
    <citation type="submission" date="2022-03" db="EMBL/GenBank/DDBJ databases">
        <title>A functionally conserved STORR gene fusion in Papaver species that diverged 16.8 million years ago.</title>
        <authorList>
            <person name="Catania T."/>
        </authorList>
    </citation>
    <scope>NUCLEOTIDE SEQUENCE</scope>
    <source>
        <strain evidence="1">S-191538</strain>
    </source>
</reference>
<name>A0AA41V836_PAPNU</name>
<dbReference type="Proteomes" id="UP001177140">
    <property type="component" value="Unassembled WGS sequence"/>
</dbReference>
<feature type="non-terminal residue" evidence="1">
    <location>
        <position position="91"/>
    </location>
</feature>
<dbReference type="EMBL" id="JAJJMA010143689">
    <property type="protein sequence ID" value="MCL7034264.1"/>
    <property type="molecule type" value="Genomic_DNA"/>
</dbReference>
<dbReference type="AlphaFoldDB" id="A0AA41V836"/>
<comment type="caution">
    <text evidence="1">The sequence shown here is derived from an EMBL/GenBank/DDBJ whole genome shotgun (WGS) entry which is preliminary data.</text>
</comment>
<accession>A0AA41V836</accession>
<evidence type="ECO:0000313" key="2">
    <source>
        <dbReference type="Proteomes" id="UP001177140"/>
    </source>
</evidence>
<evidence type="ECO:0000313" key="1">
    <source>
        <dbReference type="EMBL" id="MCL7034264.1"/>
    </source>
</evidence>
<sequence>EKESPTGEINRSLLFAETHLTKTTNDPESTSAPDVKIRKIIELVAADPDAQKDINNDDVAQEWEEVLRRLRCSLQHQVERFFASVPVFFFY</sequence>
<protein>
    <submittedName>
        <fullName evidence="1">Uncharacterized protein</fullName>
    </submittedName>
</protein>
<keyword evidence="2" id="KW-1185">Reference proteome</keyword>
<organism evidence="1 2">
    <name type="scientific">Papaver nudicaule</name>
    <name type="common">Iceland poppy</name>
    <dbReference type="NCBI Taxonomy" id="74823"/>
    <lineage>
        <taxon>Eukaryota</taxon>
        <taxon>Viridiplantae</taxon>
        <taxon>Streptophyta</taxon>
        <taxon>Embryophyta</taxon>
        <taxon>Tracheophyta</taxon>
        <taxon>Spermatophyta</taxon>
        <taxon>Magnoliopsida</taxon>
        <taxon>Ranunculales</taxon>
        <taxon>Papaveraceae</taxon>
        <taxon>Papaveroideae</taxon>
        <taxon>Papaver</taxon>
    </lineage>
</organism>
<gene>
    <name evidence="1" type="ORF">MKW94_000578</name>
</gene>